<dbReference type="KEGG" id="rsz:108858365"/>
<reference evidence="1" key="1">
    <citation type="journal article" date="2019" name="Database">
        <title>The radish genome database (RadishGD): an integrated information resource for radish genomics.</title>
        <authorList>
            <person name="Yu H.J."/>
            <person name="Baek S."/>
            <person name="Lee Y.J."/>
            <person name="Cho A."/>
            <person name="Mun J.H."/>
        </authorList>
    </citation>
    <scope>NUCLEOTIDE SEQUENCE [LARGE SCALE GENOMIC DNA]</scope>
    <source>
        <strain evidence="1">cv. WK10039</strain>
    </source>
</reference>
<dbReference type="AlphaFoldDB" id="A0A6J0NVM6"/>
<dbReference type="GeneID" id="108858365"/>
<dbReference type="Proteomes" id="UP000504610">
    <property type="component" value="Chromosome 5"/>
</dbReference>
<protein>
    <submittedName>
        <fullName evidence="2">Uncharacterized protein LOC108858365</fullName>
    </submittedName>
</protein>
<keyword evidence="1" id="KW-1185">Reference proteome</keyword>
<evidence type="ECO:0000313" key="1">
    <source>
        <dbReference type="Proteomes" id="UP000504610"/>
    </source>
</evidence>
<dbReference type="RefSeq" id="XP_018487808.1">
    <property type="nucleotide sequence ID" value="XM_018632306.2"/>
</dbReference>
<gene>
    <name evidence="2" type="primary">LOC108858365</name>
</gene>
<name>A0A6J0NVM6_RAPSA</name>
<sequence>MASQSFATMMATRSEAVEQIQSLYQSFDAKIDRLEATIQSFIATLQQRSPQADSIGIFPTSNQLSPTQVYVSSSDGNSATLGYREVGSYLVNHKALLEKDDPDRVRLRKEYDQRMKQGNIDNHEGWIQKCEILVLDVVISPGNIEVEEAIHATNPEERSEIPMFTGVDLRPWLDWMEHRFASEEFTDLQKMTLAHGFIDEEAASWYNKRLSWLPFQSWEDLKTNLLLRFGDANDPDRLRIVFQNKRFIQECINKEMKDLDAEESVNIAESIAATSIEEVKSASEVDPSYVISQQELEPIISVCGPQLSDGEISKCEELQEPSHIGQFSSLHVGEQVKSLFLVKNITQSFLQAEEVTVECEKTNYGTRLLTKLHIAHQLLAKMTLRDRMIMRRQRVHHRKKRCLSPKSWRFKFKGQLEKTQRSDVKTILEFQWRELSSSESKLSGELGRMLSGTRGEALGTVTSVDLMRERAATESEIQLVFGHWKKNKSPKSWMFKFRISSAMRKLIQNKFLFPETANGESHINEVKHVVAKTGQQSYNIIRKVLLSCRETVLSCITHNIQKQHNRFRTTRWRTKMLVEEEHKHFSAFAVGSIHLMLQNDSESMLLKLLVHCHFLKGYGLSKVVRDFGESDGPAGTTAVLVLQVSSPILNHQVNRVSEADKMILLLLMKQIIDKFSMQDKWKHKQHELVSGLEFCSSNILLITIGYEISVYSTWEQRDKKQNESLLYVMDVLYLDSMATRVHFSVWFYWKNKTMQHVCNRLSDGCNWLLDNELIPLQVLFTWREVHKILAYQDSNKLRELYFARVILLQHTNGRLEESFLFGVGDPK</sequence>
<dbReference type="OrthoDB" id="1113927at2759"/>
<proteinExistence type="predicted"/>
<organism evidence="1 2">
    <name type="scientific">Raphanus sativus</name>
    <name type="common">Radish</name>
    <name type="synonym">Raphanus raphanistrum var. sativus</name>
    <dbReference type="NCBI Taxonomy" id="3726"/>
    <lineage>
        <taxon>Eukaryota</taxon>
        <taxon>Viridiplantae</taxon>
        <taxon>Streptophyta</taxon>
        <taxon>Embryophyta</taxon>
        <taxon>Tracheophyta</taxon>
        <taxon>Spermatophyta</taxon>
        <taxon>Magnoliopsida</taxon>
        <taxon>eudicotyledons</taxon>
        <taxon>Gunneridae</taxon>
        <taxon>Pentapetalae</taxon>
        <taxon>rosids</taxon>
        <taxon>malvids</taxon>
        <taxon>Brassicales</taxon>
        <taxon>Brassicaceae</taxon>
        <taxon>Brassiceae</taxon>
        <taxon>Raphanus</taxon>
    </lineage>
</organism>
<reference evidence="2" key="2">
    <citation type="submission" date="2025-08" db="UniProtKB">
        <authorList>
            <consortium name="RefSeq"/>
        </authorList>
    </citation>
    <scope>IDENTIFICATION</scope>
    <source>
        <tissue evidence="2">Leaf</tissue>
    </source>
</reference>
<accession>A0A6J0NVM6</accession>
<evidence type="ECO:0000313" key="2">
    <source>
        <dbReference type="RefSeq" id="XP_018487808.1"/>
    </source>
</evidence>